<keyword evidence="1" id="KW-0472">Membrane</keyword>
<name>A0A1I6EUB0_9PSEU</name>
<dbReference type="STRING" id="84724.SAMN04488564_105469"/>
<keyword evidence="1" id="KW-1133">Transmembrane helix</keyword>
<organism evidence="2 3">
    <name type="scientific">Lentzea waywayandensis</name>
    <dbReference type="NCBI Taxonomy" id="84724"/>
    <lineage>
        <taxon>Bacteria</taxon>
        <taxon>Bacillati</taxon>
        <taxon>Actinomycetota</taxon>
        <taxon>Actinomycetes</taxon>
        <taxon>Pseudonocardiales</taxon>
        <taxon>Pseudonocardiaceae</taxon>
        <taxon>Lentzea</taxon>
    </lineage>
</organism>
<sequence>MVAAYFVVLFMACAIIAGSLAATRIRLLRHRR</sequence>
<dbReference type="Proteomes" id="UP000198583">
    <property type="component" value="Unassembled WGS sequence"/>
</dbReference>
<keyword evidence="1" id="KW-0812">Transmembrane</keyword>
<reference evidence="3" key="1">
    <citation type="submission" date="2016-10" db="EMBL/GenBank/DDBJ databases">
        <authorList>
            <person name="Varghese N."/>
            <person name="Submissions S."/>
        </authorList>
    </citation>
    <scope>NUCLEOTIDE SEQUENCE [LARGE SCALE GENOMIC DNA]</scope>
    <source>
        <strain evidence="3">DSM 44232</strain>
    </source>
</reference>
<evidence type="ECO:0000313" key="3">
    <source>
        <dbReference type="Proteomes" id="UP000198583"/>
    </source>
</evidence>
<feature type="transmembrane region" description="Helical" evidence="1">
    <location>
        <begin position="6"/>
        <end position="27"/>
    </location>
</feature>
<dbReference type="AlphaFoldDB" id="A0A1I6EUB0"/>
<accession>A0A1I6EUB0</accession>
<evidence type="ECO:0000313" key="2">
    <source>
        <dbReference type="EMBL" id="SFR21122.1"/>
    </source>
</evidence>
<evidence type="ECO:0000256" key="1">
    <source>
        <dbReference type="SAM" id="Phobius"/>
    </source>
</evidence>
<proteinExistence type="predicted"/>
<dbReference type="EMBL" id="FOYL01000005">
    <property type="protein sequence ID" value="SFR21122.1"/>
    <property type="molecule type" value="Genomic_DNA"/>
</dbReference>
<gene>
    <name evidence="2" type="ORF">SAMN04488564_105469</name>
</gene>
<protein>
    <submittedName>
        <fullName evidence="2">Uncharacterized protein</fullName>
    </submittedName>
</protein>
<keyword evidence="3" id="KW-1185">Reference proteome</keyword>